<dbReference type="Pfam" id="PF03819">
    <property type="entry name" value="MazG"/>
    <property type="match status" value="1"/>
</dbReference>
<proteinExistence type="predicted"/>
<evidence type="ECO:0000259" key="1">
    <source>
        <dbReference type="Pfam" id="PF03819"/>
    </source>
</evidence>
<evidence type="ECO:0000313" key="2">
    <source>
        <dbReference type="EMBL" id="NYV27946.1"/>
    </source>
</evidence>
<gene>
    <name evidence="2" type="ORF">HP397_03810</name>
</gene>
<organism evidence="2 3">
    <name type="scientific">Streptobacillus felis</name>
    <dbReference type="NCBI Taxonomy" id="1384509"/>
    <lineage>
        <taxon>Bacteria</taxon>
        <taxon>Fusobacteriati</taxon>
        <taxon>Fusobacteriota</taxon>
        <taxon>Fusobacteriia</taxon>
        <taxon>Fusobacteriales</taxon>
        <taxon>Leptotrichiaceae</taxon>
        <taxon>Streptobacillus</taxon>
    </lineage>
</organism>
<accession>A0A7Z0PFQ2</accession>
<dbReference type="Proteomes" id="UP000526184">
    <property type="component" value="Unassembled WGS sequence"/>
</dbReference>
<sequence length="106" mass="12232">MEVSIRQLQEYLLEHYENRRTEQGLFLKLVEEMGEVAEVLNIRAGLKKGETSTEELGIELADIIHYTVAIAAINNIDLTDIILKKDEKAAIKYNHKMNLKEYISKK</sequence>
<dbReference type="GO" id="GO:0016787">
    <property type="term" value="F:hydrolase activity"/>
    <property type="evidence" value="ECO:0007669"/>
    <property type="project" value="UniProtKB-KW"/>
</dbReference>
<name>A0A7Z0PFQ2_9FUSO</name>
<dbReference type="InterPro" id="IPR004518">
    <property type="entry name" value="MazG-like_dom"/>
</dbReference>
<evidence type="ECO:0000313" key="3">
    <source>
        <dbReference type="Proteomes" id="UP000526184"/>
    </source>
</evidence>
<keyword evidence="3" id="KW-1185">Reference proteome</keyword>
<dbReference type="RefSeq" id="WP_180136055.1">
    <property type="nucleotide sequence ID" value="NZ_JABMKT010000016.1"/>
</dbReference>
<keyword evidence="2" id="KW-0378">Hydrolase</keyword>
<protein>
    <submittedName>
        <fullName evidence="2">Nucleotide pyrophosphohydrolase</fullName>
    </submittedName>
</protein>
<comment type="caution">
    <text evidence="2">The sequence shown here is derived from an EMBL/GenBank/DDBJ whole genome shotgun (WGS) entry which is preliminary data.</text>
</comment>
<dbReference type="AlphaFoldDB" id="A0A7Z0PFQ2"/>
<dbReference type="SUPFAM" id="SSF101386">
    <property type="entry name" value="all-alpha NTP pyrophosphatases"/>
    <property type="match status" value="1"/>
</dbReference>
<feature type="domain" description="NTP pyrophosphohydrolase MazG-like" evidence="1">
    <location>
        <begin position="21"/>
        <end position="89"/>
    </location>
</feature>
<dbReference type="Gene3D" id="1.10.287.1080">
    <property type="entry name" value="MazG-like"/>
    <property type="match status" value="1"/>
</dbReference>
<dbReference type="EMBL" id="JABMKT010000016">
    <property type="protein sequence ID" value="NYV27946.1"/>
    <property type="molecule type" value="Genomic_DNA"/>
</dbReference>
<reference evidence="2 3" key="1">
    <citation type="submission" date="2020-05" db="EMBL/GenBank/DDBJ databases">
        <title>Streptobacillus felis strain LHL191014123.</title>
        <authorList>
            <person name="Fawzy A."/>
            <person name="Rau J."/>
            <person name="Risse K."/>
            <person name="Schauerte N."/>
            <person name="Geiger C."/>
            <person name="Blom J."/>
            <person name="Imirzalioglu C."/>
            <person name="Falgenhauer J."/>
            <person name="Bach A."/>
            <person name="Herden C."/>
            <person name="Eisenberg T."/>
        </authorList>
    </citation>
    <scope>NUCLEOTIDE SEQUENCE [LARGE SCALE GENOMIC DNA]</scope>
    <source>
        <strain evidence="2 3">LHL191014123</strain>
    </source>
</reference>